<gene>
    <name evidence="1" type="ORF">C5B42_04195</name>
</gene>
<dbReference type="Proteomes" id="UP000246104">
    <property type="component" value="Unassembled WGS sequence"/>
</dbReference>
<sequence length="125" mass="14646">MERWFSAEDWREANHFALLRSMQPGDAHEEQTIMVAVGYELAQHRDNSHLSLPEICQRLQEINPLFEATTHQDILFAEEGLLSSFAFFQLLPALARVLDYNPEPTITELNEHFKLRHKLQFSPRE</sequence>
<evidence type="ECO:0000313" key="2">
    <source>
        <dbReference type="Proteomes" id="UP000246104"/>
    </source>
</evidence>
<proteinExistence type="predicted"/>
<accession>A0A317JN22</accession>
<evidence type="ECO:0000313" key="1">
    <source>
        <dbReference type="EMBL" id="PWU23097.1"/>
    </source>
</evidence>
<reference evidence="1 2" key="1">
    <citation type="submission" date="2018-02" db="EMBL/GenBank/DDBJ databases">
        <title>Genomic Reconstructions from Amazon Rainforest and Pasture Soil Reveal Novel Insights into the Physiology of Candidate Phyla in Tropical Sites.</title>
        <authorList>
            <person name="Kroeger M.E."/>
            <person name="Delmont T."/>
            <person name="Eren A.M."/>
            <person name="Guo J."/>
            <person name="Meyer K.M."/>
            <person name="Khan K."/>
            <person name="Rodrigues J.L.M."/>
            <person name="Bohannan B.J.M."/>
            <person name="Tringe S."/>
            <person name="Borges C.D."/>
            <person name="Tiedje J."/>
            <person name="Tsai S.M."/>
            <person name="Nusslein K."/>
        </authorList>
    </citation>
    <scope>NUCLEOTIDE SEQUENCE [LARGE SCALE GENOMIC DNA]</scope>
    <source>
        <strain evidence="1">Amazon FNV 2010 28 9</strain>
    </source>
</reference>
<organism evidence="1 2">
    <name type="scientific">Candidatus Cerribacteria bacterium 'Amazon FNV 2010 28 9'</name>
    <dbReference type="NCBI Taxonomy" id="2081795"/>
    <lineage>
        <taxon>Bacteria</taxon>
        <taxon>Candidatus Cerribacteria</taxon>
    </lineage>
</organism>
<dbReference type="EMBL" id="PSRQ01000046">
    <property type="protein sequence ID" value="PWU23097.1"/>
    <property type="molecule type" value="Genomic_DNA"/>
</dbReference>
<name>A0A317JN22_9BACT</name>
<dbReference type="AlphaFoldDB" id="A0A317JN22"/>
<protein>
    <submittedName>
        <fullName evidence="1">Uncharacterized protein</fullName>
    </submittedName>
</protein>
<comment type="caution">
    <text evidence="1">The sequence shown here is derived from an EMBL/GenBank/DDBJ whole genome shotgun (WGS) entry which is preliminary data.</text>
</comment>